<dbReference type="SUPFAM" id="SSF48726">
    <property type="entry name" value="Immunoglobulin"/>
    <property type="match status" value="1"/>
</dbReference>
<comment type="caution">
    <text evidence="1">The sequence shown here is derived from an EMBL/GenBank/DDBJ whole genome shotgun (WGS) entry which is preliminary data.</text>
</comment>
<evidence type="ECO:0000313" key="2">
    <source>
        <dbReference type="Proteomes" id="UP000037510"/>
    </source>
</evidence>
<keyword evidence="2" id="KW-1185">Reference proteome</keyword>
<protein>
    <recommendedName>
        <fullName evidence="3">Ig-like domain-containing protein</fullName>
    </recommendedName>
</protein>
<organism evidence="1 2">
    <name type="scientific">Operophtera brumata</name>
    <name type="common">Winter moth</name>
    <name type="synonym">Phalaena brumata</name>
    <dbReference type="NCBI Taxonomy" id="104452"/>
    <lineage>
        <taxon>Eukaryota</taxon>
        <taxon>Metazoa</taxon>
        <taxon>Ecdysozoa</taxon>
        <taxon>Arthropoda</taxon>
        <taxon>Hexapoda</taxon>
        <taxon>Insecta</taxon>
        <taxon>Pterygota</taxon>
        <taxon>Neoptera</taxon>
        <taxon>Endopterygota</taxon>
        <taxon>Lepidoptera</taxon>
        <taxon>Glossata</taxon>
        <taxon>Ditrysia</taxon>
        <taxon>Geometroidea</taxon>
        <taxon>Geometridae</taxon>
        <taxon>Larentiinae</taxon>
        <taxon>Operophtera</taxon>
    </lineage>
</organism>
<reference evidence="1 2" key="1">
    <citation type="journal article" date="2015" name="Genome Biol. Evol.">
        <title>The genome of winter moth (Operophtera brumata) provides a genomic perspective on sexual dimorphism and phenology.</title>
        <authorList>
            <person name="Derks M.F."/>
            <person name="Smit S."/>
            <person name="Salis L."/>
            <person name="Schijlen E."/>
            <person name="Bossers A."/>
            <person name="Mateman C."/>
            <person name="Pijl A.S."/>
            <person name="de Ridder D."/>
            <person name="Groenen M.A."/>
            <person name="Visser M.E."/>
            <person name="Megens H.J."/>
        </authorList>
    </citation>
    <scope>NUCLEOTIDE SEQUENCE [LARGE SCALE GENOMIC DNA]</scope>
    <source>
        <strain evidence="1">WM2013NL</strain>
        <tissue evidence="1">Head and thorax</tissue>
    </source>
</reference>
<evidence type="ECO:0008006" key="3">
    <source>
        <dbReference type="Google" id="ProtNLM"/>
    </source>
</evidence>
<sequence length="79" mass="8889">MIVGAAVNEPTRITCEVDAFPKPKEGEWQWTVNNSVGTVEVRQSINLHSDYQLHSKINVLSQCTKNLVLYKTKQDNSSV</sequence>
<accession>A0A0L7KT22</accession>
<dbReference type="EMBL" id="JTDY01006264">
    <property type="protein sequence ID" value="KOB66164.1"/>
    <property type="molecule type" value="Genomic_DNA"/>
</dbReference>
<gene>
    <name evidence="1" type="ORF">OBRU01_21620</name>
</gene>
<dbReference type="InterPro" id="IPR036179">
    <property type="entry name" value="Ig-like_dom_sf"/>
</dbReference>
<dbReference type="AlphaFoldDB" id="A0A0L7KT22"/>
<proteinExistence type="predicted"/>
<evidence type="ECO:0000313" key="1">
    <source>
        <dbReference type="EMBL" id="KOB66164.1"/>
    </source>
</evidence>
<dbReference type="Proteomes" id="UP000037510">
    <property type="component" value="Unassembled WGS sequence"/>
</dbReference>
<name>A0A0L7KT22_OPEBR</name>